<comment type="caution">
    <text evidence="2">The sequence shown here is derived from an EMBL/GenBank/DDBJ whole genome shotgun (WGS) entry which is preliminary data.</text>
</comment>
<evidence type="ECO:0000256" key="1">
    <source>
        <dbReference type="SAM" id="MobiDB-lite"/>
    </source>
</evidence>
<sequence length="80" mass="8287">MTDWAVVSFAAKLPVRRFGDGSAGGQARENLLNGIGGGELLAGGVAVAGDPGFQRAVQNGRLGGSSARRQAPKGRHEDRW</sequence>
<keyword evidence="3" id="KW-1185">Reference proteome</keyword>
<reference evidence="3" key="1">
    <citation type="journal article" date="2019" name="Int. J. Syst. Evol. Microbiol.">
        <title>The Global Catalogue of Microorganisms (GCM) 10K type strain sequencing project: providing services to taxonomists for standard genome sequencing and annotation.</title>
        <authorList>
            <consortium name="The Broad Institute Genomics Platform"/>
            <consortium name="The Broad Institute Genome Sequencing Center for Infectious Disease"/>
            <person name="Wu L."/>
            <person name="Ma J."/>
        </authorList>
    </citation>
    <scope>NUCLEOTIDE SEQUENCE [LARGE SCALE GENOMIC DNA]</scope>
    <source>
        <strain evidence="3">JCM 17224</strain>
    </source>
</reference>
<feature type="region of interest" description="Disordered" evidence="1">
    <location>
        <begin position="56"/>
        <end position="80"/>
    </location>
</feature>
<dbReference type="EMBL" id="BAABDJ010000026">
    <property type="protein sequence ID" value="GAA4010883.1"/>
    <property type="molecule type" value="Genomic_DNA"/>
</dbReference>
<accession>A0ABP7SEV7</accession>
<gene>
    <name evidence="2" type="ORF">GCM10022408_24010</name>
</gene>
<protein>
    <submittedName>
        <fullName evidence="2">Uncharacterized protein</fullName>
    </submittedName>
</protein>
<organism evidence="2 3">
    <name type="scientific">Hymenobacter fastidiosus</name>
    <dbReference type="NCBI Taxonomy" id="486264"/>
    <lineage>
        <taxon>Bacteria</taxon>
        <taxon>Pseudomonadati</taxon>
        <taxon>Bacteroidota</taxon>
        <taxon>Cytophagia</taxon>
        <taxon>Cytophagales</taxon>
        <taxon>Hymenobacteraceae</taxon>
        <taxon>Hymenobacter</taxon>
    </lineage>
</organism>
<evidence type="ECO:0000313" key="2">
    <source>
        <dbReference type="EMBL" id="GAA4010883.1"/>
    </source>
</evidence>
<proteinExistence type="predicted"/>
<dbReference type="Proteomes" id="UP001500567">
    <property type="component" value="Unassembled WGS sequence"/>
</dbReference>
<name>A0ABP7SEV7_9BACT</name>
<evidence type="ECO:0000313" key="3">
    <source>
        <dbReference type="Proteomes" id="UP001500567"/>
    </source>
</evidence>